<dbReference type="InterPro" id="IPR050698">
    <property type="entry name" value="MBL"/>
</dbReference>
<organism evidence="5 6">
    <name type="scientific">Shewanella canadensis</name>
    <dbReference type="NCBI Taxonomy" id="271096"/>
    <lineage>
        <taxon>Bacteria</taxon>
        <taxon>Pseudomonadati</taxon>
        <taxon>Pseudomonadota</taxon>
        <taxon>Gammaproteobacteria</taxon>
        <taxon>Alteromonadales</taxon>
        <taxon>Shewanellaceae</taxon>
        <taxon>Shewanella</taxon>
    </lineage>
</organism>
<evidence type="ECO:0000313" key="6">
    <source>
        <dbReference type="Proteomes" id="UP000267448"/>
    </source>
</evidence>
<dbReference type="Pfam" id="PF07521">
    <property type="entry name" value="RMMBL"/>
    <property type="match status" value="1"/>
</dbReference>
<evidence type="ECO:0000259" key="3">
    <source>
        <dbReference type="SMART" id="SM00849"/>
    </source>
</evidence>
<comment type="caution">
    <text evidence="5">The sequence shown here is derived from an EMBL/GenBank/DDBJ whole genome shotgun (WGS) entry which is preliminary data.</text>
</comment>
<dbReference type="Proteomes" id="UP000267448">
    <property type="component" value="Unassembled WGS sequence"/>
</dbReference>
<evidence type="ECO:0000259" key="4">
    <source>
        <dbReference type="SMART" id="SM01027"/>
    </source>
</evidence>
<dbReference type="GO" id="GO:0016787">
    <property type="term" value="F:hydrolase activity"/>
    <property type="evidence" value="ECO:0007669"/>
    <property type="project" value="UniProtKB-KW"/>
</dbReference>
<dbReference type="CDD" id="cd16295">
    <property type="entry name" value="TTHA0252-CPSF-like_MBL-fold"/>
    <property type="match status" value="1"/>
</dbReference>
<dbReference type="Pfam" id="PF10996">
    <property type="entry name" value="Beta-Casp"/>
    <property type="match status" value="1"/>
</dbReference>
<feature type="compositionally biased region" description="Polar residues" evidence="2">
    <location>
        <begin position="309"/>
        <end position="319"/>
    </location>
</feature>
<feature type="domain" description="Beta-Casp" evidence="4">
    <location>
        <begin position="273"/>
        <end position="445"/>
    </location>
</feature>
<dbReference type="AlphaFoldDB" id="A0A431WNL1"/>
<name>A0A431WNL1_9GAMM</name>
<dbReference type="PANTHER" id="PTHR11203">
    <property type="entry name" value="CLEAVAGE AND POLYADENYLATION SPECIFICITY FACTOR FAMILY MEMBER"/>
    <property type="match status" value="1"/>
</dbReference>
<dbReference type="OrthoDB" id="9803916at2"/>
<accession>A0A431WNL1</accession>
<dbReference type="SMART" id="SM01027">
    <property type="entry name" value="Beta-Casp"/>
    <property type="match status" value="1"/>
</dbReference>
<dbReference type="Gene3D" id="3.60.15.10">
    <property type="entry name" value="Ribonuclease Z/Hydroxyacylglutathione hydrolase-like"/>
    <property type="match status" value="1"/>
</dbReference>
<evidence type="ECO:0000313" key="5">
    <source>
        <dbReference type="EMBL" id="RTR36774.1"/>
    </source>
</evidence>
<dbReference type="Gene3D" id="3.40.50.10890">
    <property type="match status" value="1"/>
</dbReference>
<dbReference type="SUPFAM" id="SSF56281">
    <property type="entry name" value="Metallo-hydrolase/oxidoreductase"/>
    <property type="match status" value="1"/>
</dbReference>
<dbReference type="PANTHER" id="PTHR11203:SF37">
    <property type="entry name" value="INTEGRATOR COMPLEX SUBUNIT 11"/>
    <property type="match status" value="1"/>
</dbReference>
<dbReference type="InterPro" id="IPR022712">
    <property type="entry name" value="Beta_Casp"/>
</dbReference>
<dbReference type="InterPro" id="IPR036866">
    <property type="entry name" value="RibonucZ/Hydroxyglut_hydro"/>
</dbReference>
<evidence type="ECO:0000256" key="2">
    <source>
        <dbReference type="SAM" id="MobiDB-lite"/>
    </source>
</evidence>
<reference evidence="5 6" key="1">
    <citation type="submission" date="2018-12" db="EMBL/GenBank/DDBJ databases">
        <authorList>
            <person name="Yu L."/>
        </authorList>
    </citation>
    <scope>NUCLEOTIDE SEQUENCE [LARGE SCALE GENOMIC DNA]</scope>
    <source>
        <strain evidence="5 6">HAW-EB2</strain>
    </source>
</reference>
<dbReference type="InterPro" id="IPR011108">
    <property type="entry name" value="RMMBL"/>
</dbReference>
<feature type="domain" description="Metallo-beta-lactamase" evidence="3">
    <location>
        <begin position="19"/>
        <end position="242"/>
    </location>
</feature>
<protein>
    <submittedName>
        <fullName evidence="5">MBL fold metallo-hydrolase</fullName>
    </submittedName>
</protein>
<proteinExistence type="predicted"/>
<feature type="region of interest" description="Disordered" evidence="2">
    <location>
        <begin position="292"/>
        <end position="323"/>
    </location>
</feature>
<sequence>MSSKQAVDIIHHGAVNGVTGSCHQLVINEQTSLLIDCGLFQGAETVGSSNAEQLEVAFDIGNITALLVTHCHIDHVGRIPYLLAAGFDQPIFATAATAALLPMVIEDAIRVGVTKDKRLIKLYLEKLRQLLVPIEYNQWFPLEVNRTQSVQSSNEANTSGFSKAKAKFKPAGHILGSAYIEIELSRPKTDRLNPKTVNKHRVVFSGDLGATYTPLLASPKSPYMADTLVIESTYGDRIHQGRKKRTQSLKKVIEKAVSDNGVVLIPAFSIGRTQELLYELEQIIFQQRKLSDTRSGNNVPDTEGKHGSTIKQEFNNQPGQQKSSKMWQSQMWKSIEIIVDSPMAANFTDKYIEFKELWDKEARQKLKQHRHPLDFEQLYTVDSHQEHLSTVEYLSKRDKPAIVIAASGMCSGGRIMNYLRQFIDEPTADILFVGYQARGTPGRDIQTYGPKGGYVYLKGDKRDIKAGVHTISGYSAHADQNNLINFVNRMHHKPTHIRIVHGDDEAKEALAVEYKKLLPEAAIEIGRD</sequence>
<keyword evidence="1 5" id="KW-0378">Hydrolase</keyword>
<dbReference type="PROSITE" id="PS51257">
    <property type="entry name" value="PROKAR_LIPOPROTEIN"/>
    <property type="match status" value="1"/>
</dbReference>
<dbReference type="Pfam" id="PF00753">
    <property type="entry name" value="Lactamase_B"/>
    <property type="match status" value="1"/>
</dbReference>
<dbReference type="InterPro" id="IPR001279">
    <property type="entry name" value="Metallo-B-lactamas"/>
</dbReference>
<gene>
    <name evidence="5" type="ORF">EKG38_22310</name>
</gene>
<dbReference type="EMBL" id="RXNU01000019">
    <property type="protein sequence ID" value="RTR36774.1"/>
    <property type="molecule type" value="Genomic_DNA"/>
</dbReference>
<dbReference type="SMART" id="SM00849">
    <property type="entry name" value="Lactamase_B"/>
    <property type="match status" value="1"/>
</dbReference>
<keyword evidence="6" id="KW-1185">Reference proteome</keyword>
<evidence type="ECO:0000256" key="1">
    <source>
        <dbReference type="ARBA" id="ARBA00022801"/>
    </source>
</evidence>
<dbReference type="GO" id="GO:0004521">
    <property type="term" value="F:RNA endonuclease activity"/>
    <property type="evidence" value="ECO:0007669"/>
    <property type="project" value="TreeGrafter"/>
</dbReference>